<comment type="caution">
    <text evidence="2">The sequence shown here is derived from an EMBL/GenBank/DDBJ whole genome shotgun (WGS) entry which is preliminary data.</text>
</comment>
<gene>
    <name evidence="2" type="ORF">RF11_03089</name>
</gene>
<evidence type="ECO:0000313" key="2">
    <source>
        <dbReference type="EMBL" id="KII69745.1"/>
    </source>
</evidence>
<evidence type="ECO:0000256" key="1">
    <source>
        <dbReference type="SAM" id="Phobius"/>
    </source>
</evidence>
<dbReference type="AlphaFoldDB" id="A0A0C2N051"/>
<keyword evidence="1" id="KW-0472">Membrane</keyword>
<organism evidence="2 3">
    <name type="scientific">Thelohanellus kitauei</name>
    <name type="common">Myxosporean</name>
    <dbReference type="NCBI Taxonomy" id="669202"/>
    <lineage>
        <taxon>Eukaryota</taxon>
        <taxon>Metazoa</taxon>
        <taxon>Cnidaria</taxon>
        <taxon>Myxozoa</taxon>
        <taxon>Myxosporea</taxon>
        <taxon>Bivalvulida</taxon>
        <taxon>Platysporina</taxon>
        <taxon>Myxobolidae</taxon>
        <taxon>Thelohanellus</taxon>
    </lineage>
</organism>
<dbReference type="Proteomes" id="UP000031668">
    <property type="component" value="Unassembled WGS sequence"/>
</dbReference>
<keyword evidence="3" id="KW-1185">Reference proteome</keyword>
<dbReference type="EMBL" id="JWZT01002304">
    <property type="protein sequence ID" value="KII69745.1"/>
    <property type="molecule type" value="Genomic_DNA"/>
</dbReference>
<feature type="transmembrane region" description="Helical" evidence="1">
    <location>
        <begin position="238"/>
        <end position="259"/>
    </location>
</feature>
<reference evidence="2 3" key="1">
    <citation type="journal article" date="2014" name="Genome Biol. Evol.">
        <title>The genome of the myxosporean Thelohanellus kitauei shows adaptations to nutrient acquisition within its fish host.</title>
        <authorList>
            <person name="Yang Y."/>
            <person name="Xiong J."/>
            <person name="Zhou Z."/>
            <person name="Huo F."/>
            <person name="Miao W."/>
            <person name="Ran C."/>
            <person name="Liu Y."/>
            <person name="Zhang J."/>
            <person name="Feng J."/>
            <person name="Wang M."/>
            <person name="Wang M."/>
            <person name="Wang L."/>
            <person name="Yao B."/>
        </authorList>
    </citation>
    <scope>NUCLEOTIDE SEQUENCE [LARGE SCALE GENOMIC DNA]</scope>
    <source>
        <strain evidence="2">Wuqing</strain>
    </source>
</reference>
<protein>
    <submittedName>
        <fullName evidence="2">Uncharacterized protein</fullName>
    </submittedName>
</protein>
<name>A0A0C2N051_THEKT</name>
<accession>A0A0C2N051</accession>
<proteinExistence type="predicted"/>
<keyword evidence="1" id="KW-0812">Transmembrane</keyword>
<sequence>MTIYTLIIIFQHSQKICKIPSPDRKYITRIPILTHSTDLIYPCKPKEIITTFEPITSVPTNMISDTSTMPIVNVTKSSKSSMDIIITSNNPSSNLSNLSNESFVTVTKNTDHLNVITGINKLWKVKFISYEEENNQTKSVVDNSSNIIPRPLLARGYKNDKIQYMIKVTTKSTPESISPITTKSNLLNKLTQISTINKTTLLSSNESKYSTESDVRESFNINGKISITTKPNLQNSEYLAIKDIISFSFVSIGIIILLLERRRRRKISRQVQNYVHRSKFSDLNEIA</sequence>
<keyword evidence="1" id="KW-1133">Transmembrane helix</keyword>
<evidence type="ECO:0000313" key="3">
    <source>
        <dbReference type="Proteomes" id="UP000031668"/>
    </source>
</evidence>